<protein>
    <submittedName>
        <fullName evidence="1">Uncharacterized protein</fullName>
    </submittedName>
</protein>
<gene>
    <name evidence="1" type="ORF">RMAECT_0228</name>
</gene>
<evidence type="ECO:0000313" key="2">
    <source>
        <dbReference type="Proteomes" id="UP000033591"/>
    </source>
</evidence>
<proteinExistence type="predicted"/>
<evidence type="ECO:0000313" key="1">
    <source>
        <dbReference type="EMBL" id="KJV78594.1"/>
    </source>
</evidence>
<organism evidence="1 2">
    <name type="scientific">Rickettsia rhipicephali str. Ect</name>
    <dbReference type="NCBI Taxonomy" id="1359199"/>
    <lineage>
        <taxon>Bacteria</taxon>
        <taxon>Pseudomonadati</taxon>
        <taxon>Pseudomonadota</taxon>
        <taxon>Alphaproteobacteria</taxon>
        <taxon>Rickettsiales</taxon>
        <taxon>Rickettsiaceae</taxon>
        <taxon>Rickettsieae</taxon>
        <taxon>Rickettsia</taxon>
        <taxon>spotted fever group</taxon>
    </lineage>
</organism>
<name>A0A0F3PHA7_RICRH</name>
<dbReference type="Proteomes" id="UP000033591">
    <property type="component" value="Unassembled WGS sequence"/>
</dbReference>
<dbReference type="EMBL" id="LAOC01000001">
    <property type="protein sequence ID" value="KJV78594.1"/>
    <property type="molecule type" value="Genomic_DNA"/>
</dbReference>
<accession>A0A0F3PHA7</accession>
<reference evidence="1 2" key="1">
    <citation type="submission" date="2015-01" db="EMBL/GenBank/DDBJ databases">
        <title>Genome Sequencing of Rickettsiales.</title>
        <authorList>
            <person name="Daugherty S.C."/>
            <person name="Su Q."/>
            <person name="Abolude K."/>
            <person name="Beier-Sexton M."/>
            <person name="Carlyon J.A."/>
            <person name="Carter R."/>
            <person name="Day N.P."/>
            <person name="Dumler S.J."/>
            <person name="Dyachenko V."/>
            <person name="Godinez A."/>
            <person name="Kurtti T.J."/>
            <person name="Lichay M."/>
            <person name="Mullins K.E."/>
            <person name="Ott S."/>
            <person name="Pappas-Brown V."/>
            <person name="Paris D.H."/>
            <person name="Patel P."/>
            <person name="Richards A.L."/>
            <person name="Sadzewicz L."/>
            <person name="Sears K."/>
            <person name="Seidman D."/>
            <person name="Sengamalay N."/>
            <person name="Stenos J."/>
            <person name="Tallon L.J."/>
            <person name="Vincent G."/>
            <person name="Fraser C.M."/>
            <person name="Munderloh U."/>
            <person name="Dunning-Hotopp J.C."/>
        </authorList>
    </citation>
    <scope>NUCLEOTIDE SEQUENCE [LARGE SCALE GENOMIC DNA]</scope>
    <source>
        <strain evidence="1 2">Ect</strain>
    </source>
</reference>
<dbReference type="AlphaFoldDB" id="A0A0F3PHA7"/>
<comment type="caution">
    <text evidence="1">The sequence shown here is derived from an EMBL/GenBank/DDBJ whole genome shotgun (WGS) entry which is preliminary data.</text>
</comment>
<sequence>MIPSTSALAEFDFDSFIIYSFISLHFVKQIILPTKLYGTPLISTLQ</sequence>